<sequence>MFSSTCTRILAACLVLAASTHAKTSHFERAPFVKRTTIDQCVYLNKDIVPSINAVLGLSIPDIFGSYNGCLCVSNAPNIVATYVPLTLAASLVGNSAVVDWLTNYIRSSTGVQTCNYPTGATASCSSSNACDFTCGNGLTKVGSSCQCVAPKMMCNGVCTSAACPSGISRREVVLAKTVTLCPSGMERCGVLISSSDRAYECLNTQRDLESCGGCVTPVAGEAATGKDCSAILGVSDVERKKCDERKPFCSLCKRTDSRCIWSGQPEQDTNSRIIASTSDDMNSGDVFLSFPPYVGESGAVGYSFEPSVNQSAAQQSSNSLSESLAWGGTGSDFWKQRAASSRDHLTTYDTTLNPLKPVLPSWSVINQPTSAHPANDGTSDASSRTLIHNRALGTQMWEYSQDFGPRILWSSSTTEDSDEYDPEGAMPLIRDSLAALRISEEPIFQEILTFYSLFLTRYVSDYALVSDFLLSRLRRRFATADSMKYGMIGTALLFRANYEGSPSTNSLRNRSKEQYQLGIRALRLELESDYLSPWVKIAGLVELMNYEYCAGYLSAYYRHLDQVATLVRTVMGNDAIDFANLSGEQTFDVRLVAWYDIFSSMAVARPTLLDYDPGVRDVSRLPRRDEILDLDRGIEWIIGYPDSLMVFVARISNLRHAQLSSEERATCGAEIEQMVRRVQFSPVKARSSTLRVARLAMQEACRHAVILYLHHAIFRSHSSNPIVRDSVKTIVKIASTLKPGFNPDCFIPVPYFIAGTFAESERDRLFLRSRVLSCGNERYLRDLAATLDELWKETDATGRLASWSGKQPPTFAF</sequence>
<dbReference type="PANTHER" id="PTHR37534">
    <property type="entry name" value="TRANSCRIPTIONAL ACTIVATOR PROTEIN UGA3"/>
    <property type="match status" value="1"/>
</dbReference>
<gene>
    <name evidence="5" type="ORF">RDB_LOCUS157757</name>
</gene>
<feature type="signal peptide" evidence="3">
    <location>
        <begin position="1"/>
        <end position="22"/>
    </location>
</feature>
<evidence type="ECO:0000256" key="1">
    <source>
        <dbReference type="ARBA" id="ARBA00004123"/>
    </source>
</evidence>
<protein>
    <recommendedName>
        <fullName evidence="4">Protein CPL1-like domain-containing protein</fullName>
    </recommendedName>
</protein>
<accession>A0A8H3BT81</accession>
<evidence type="ECO:0000256" key="3">
    <source>
        <dbReference type="SAM" id="SignalP"/>
    </source>
</evidence>
<reference evidence="5" key="1">
    <citation type="submission" date="2021-01" db="EMBL/GenBank/DDBJ databases">
        <authorList>
            <person name="Kaushik A."/>
        </authorList>
    </citation>
    <scope>NUCLEOTIDE SEQUENCE</scope>
    <source>
        <strain evidence="5">AG3-T5</strain>
    </source>
</reference>
<dbReference type="AlphaFoldDB" id="A0A8H3BT81"/>
<comment type="subcellular location">
    <subcellularLocation>
        <location evidence="1">Nucleus</location>
    </subcellularLocation>
</comment>
<dbReference type="EMBL" id="CAJMWW010000294">
    <property type="protein sequence ID" value="CAE6463494.1"/>
    <property type="molecule type" value="Genomic_DNA"/>
</dbReference>
<dbReference type="InterPro" id="IPR021858">
    <property type="entry name" value="Fun_TF"/>
</dbReference>
<dbReference type="CDD" id="cd00067">
    <property type="entry name" value="GAL4"/>
    <property type="match status" value="1"/>
</dbReference>
<organism evidence="5 6">
    <name type="scientific">Rhizoctonia solani</name>
    <dbReference type="NCBI Taxonomy" id="456999"/>
    <lineage>
        <taxon>Eukaryota</taxon>
        <taxon>Fungi</taxon>
        <taxon>Dikarya</taxon>
        <taxon>Basidiomycota</taxon>
        <taxon>Agaricomycotina</taxon>
        <taxon>Agaricomycetes</taxon>
        <taxon>Cantharellales</taxon>
        <taxon>Ceratobasidiaceae</taxon>
        <taxon>Rhizoctonia</taxon>
    </lineage>
</organism>
<feature type="chain" id="PRO_5033985802" description="Protein CPL1-like domain-containing protein" evidence="3">
    <location>
        <begin position="23"/>
        <end position="814"/>
    </location>
</feature>
<name>A0A8H3BT81_9AGAM</name>
<dbReference type="PANTHER" id="PTHR37534:SF46">
    <property type="entry name" value="ZN(II)2CYS6 TRANSCRIPTION FACTOR (EUROFUNG)"/>
    <property type="match status" value="1"/>
</dbReference>
<evidence type="ECO:0000256" key="2">
    <source>
        <dbReference type="ARBA" id="ARBA00023242"/>
    </source>
</evidence>
<dbReference type="Pfam" id="PF21671">
    <property type="entry name" value="CPL1-like"/>
    <property type="match status" value="1"/>
</dbReference>
<dbReference type="Proteomes" id="UP000663841">
    <property type="component" value="Unassembled WGS sequence"/>
</dbReference>
<dbReference type="Pfam" id="PF11951">
    <property type="entry name" value="Fungal_trans_2"/>
    <property type="match status" value="1"/>
</dbReference>
<evidence type="ECO:0000313" key="6">
    <source>
        <dbReference type="Proteomes" id="UP000663841"/>
    </source>
</evidence>
<evidence type="ECO:0000259" key="4">
    <source>
        <dbReference type="Pfam" id="PF21671"/>
    </source>
</evidence>
<dbReference type="GO" id="GO:0008270">
    <property type="term" value="F:zinc ion binding"/>
    <property type="evidence" value="ECO:0007669"/>
    <property type="project" value="InterPro"/>
</dbReference>
<dbReference type="GO" id="GO:0005634">
    <property type="term" value="C:nucleus"/>
    <property type="evidence" value="ECO:0007669"/>
    <property type="project" value="UniProtKB-SubCell"/>
</dbReference>
<feature type="domain" description="Protein CPL1-like" evidence="4">
    <location>
        <begin position="200"/>
        <end position="247"/>
    </location>
</feature>
<proteinExistence type="predicted"/>
<dbReference type="InterPro" id="IPR001138">
    <property type="entry name" value="Zn2Cys6_DnaBD"/>
</dbReference>
<dbReference type="GO" id="GO:0000981">
    <property type="term" value="F:DNA-binding transcription factor activity, RNA polymerase II-specific"/>
    <property type="evidence" value="ECO:0007669"/>
    <property type="project" value="InterPro"/>
</dbReference>
<keyword evidence="3" id="KW-0732">Signal</keyword>
<evidence type="ECO:0000313" key="5">
    <source>
        <dbReference type="EMBL" id="CAE6463494.1"/>
    </source>
</evidence>
<dbReference type="InterPro" id="IPR048661">
    <property type="entry name" value="CPL1-like"/>
</dbReference>
<keyword evidence="2" id="KW-0539">Nucleus</keyword>
<comment type="caution">
    <text evidence="5">The sequence shown here is derived from an EMBL/GenBank/DDBJ whole genome shotgun (WGS) entry which is preliminary data.</text>
</comment>